<proteinExistence type="predicted"/>
<protein>
    <submittedName>
        <fullName evidence="2">Uncharacterized protein</fullName>
    </submittedName>
</protein>
<name>A0A011PVD6_ACCRE</name>
<dbReference type="Proteomes" id="UP000022141">
    <property type="component" value="Unassembled WGS sequence"/>
</dbReference>
<gene>
    <name evidence="2" type="ORF">AW11_00162</name>
</gene>
<sequence>MAGAQGRGIDQDPAQAAVGGAQAHHHFAQFPCLADGDDPRPVCGRKRRLVFAQSLDAWVALSATRDPCLRMAKNLFGSPVGKQQRAFFRPQHQAFCHRRDDAAEATFTFVQAVDHPPQFGDVLLDRDIVAGPAVAIQDRCDQRPFLIEGTIAAPVLELAVPAAASLDRRPQRGVGFHRGSPRFENAWPLPDDLVPGIAGGLDELVVDVLDSSFGVGNDDCRRVLLDDQRQFAGPGFGRVALGNFMKDAQSGLPAARRCRFGDHDAVEEAWPLPGRKTELDAS</sequence>
<dbReference type="AntiFam" id="ANF00090">
    <property type="entry name" value="Shadow ORF (opposite yegE)"/>
</dbReference>
<feature type="region of interest" description="Disordered" evidence="1">
    <location>
        <begin position="1"/>
        <end position="20"/>
    </location>
</feature>
<evidence type="ECO:0000313" key="2">
    <source>
        <dbReference type="EMBL" id="EXI91351.1"/>
    </source>
</evidence>
<evidence type="ECO:0000256" key="1">
    <source>
        <dbReference type="SAM" id="MobiDB-lite"/>
    </source>
</evidence>
<dbReference type="EMBL" id="JEMY01000001">
    <property type="protein sequence ID" value="EXI91351.1"/>
    <property type="molecule type" value="Genomic_DNA"/>
</dbReference>
<dbReference type="AlphaFoldDB" id="A0A011PVD6"/>
<keyword evidence="3" id="KW-1185">Reference proteome</keyword>
<organism evidence="2 3">
    <name type="scientific">Accumulibacter regalis</name>
    <dbReference type="NCBI Taxonomy" id="522306"/>
    <lineage>
        <taxon>Bacteria</taxon>
        <taxon>Pseudomonadati</taxon>
        <taxon>Pseudomonadota</taxon>
        <taxon>Betaproteobacteria</taxon>
        <taxon>Candidatus Accumulibacter</taxon>
    </lineage>
</organism>
<accession>A0A011PVD6</accession>
<comment type="caution">
    <text evidence="2">The sequence shown here is derived from an EMBL/GenBank/DDBJ whole genome shotgun (WGS) entry which is preliminary data.</text>
</comment>
<reference evidence="2" key="1">
    <citation type="submission" date="2014-02" db="EMBL/GenBank/DDBJ databases">
        <title>Expanding our view of genomic diversity in Candidatus Accumulibacter clades.</title>
        <authorList>
            <person name="Skennerton C.T."/>
            <person name="Barr J.J."/>
            <person name="Slater F.R."/>
            <person name="Bond P.L."/>
            <person name="Tyson G.W."/>
        </authorList>
    </citation>
    <scope>NUCLEOTIDE SEQUENCE [LARGE SCALE GENOMIC DNA]</scope>
</reference>
<evidence type="ECO:0000313" key="3">
    <source>
        <dbReference type="Proteomes" id="UP000022141"/>
    </source>
</evidence>